<dbReference type="RefSeq" id="WP_101345621.1">
    <property type="nucleotide sequence ID" value="NZ_PJAI02000012.1"/>
</dbReference>
<dbReference type="InterPro" id="IPR007709">
    <property type="entry name" value="N-FG_amidohydro"/>
</dbReference>
<dbReference type="Pfam" id="PF05013">
    <property type="entry name" value="FGase"/>
    <property type="match status" value="1"/>
</dbReference>
<proteinExistence type="predicted"/>
<gene>
    <name evidence="5" type="ORF">CWS31_011520</name>
</gene>
<name>A0ABY3MVP5_9GAMM</name>
<dbReference type="Proteomes" id="UP000815846">
    <property type="component" value="Unassembled WGS sequence"/>
</dbReference>
<dbReference type="EMBL" id="PJAI02000012">
    <property type="protein sequence ID" value="TYK65282.1"/>
    <property type="molecule type" value="Genomic_DNA"/>
</dbReference>
<dbReference type="NCBIfam" id="TIGR02421">
    <property type="entry name" value="QEGLA"/>
    <property type="match status" value="1"/>
</dbReference>
<protein>
    <submittedName>
        <fullName evidence="5">Flavohemoglobin expression-modulating QEGLA motif protein</fullName>
    </submittedName>
</protein>
<dbReference type="PANTHER" id="PTHR31817">
    <property type="match status" value="1"/>
</dbReference>
<dbReference type="PANTHER" id="PTHR31817:SF0">
    <property type="entry name" value="CHROMOSOME UNDETERMINED SCAFFOLD_67, WHOLE GENOME SHOTGUN SEQUENCE"/>
    <property type="match status" value="1"/>
</dbReference>
<evidence type="ECO:0000256" key="1">
    <source>
        <dbReference type="ARBA" id="ARBA00001947"/>
    </source>
</evidence>
<evidence type="ECO:0000256" key="3">
    <source>
        <dbReference type="ARBA" id="ARBA00022801"/>
    </source>
</evidence>
<dbReference type="InterPro" id="IPR012548">
    <property type="entry name" value="MATCAP"/>
</dbReference>
<comment type="cofactor">
    <cofactor evidence="1">
        <name>Zn(2+)</name>
        <dbReference type="ChEBI" id="CHEBI:29105"/>
    </cofactor>
</comment>
<dbReference type="Pfam" id="PF08014">
    <property type="entry name" value="MATCAP"/>
    <property type="match status" value="1"/>
</dbReference>
<dbReference type="InterPro" id="IPR012656">
    <property type="entry name" value="CHP02421_QEGLA"/>
</dbReference>
<dbReference type="SUPFAM" id="SSF53187">
    <property type="entry name" value="Zn-dependent exopeptidases"/>
    <property type="match status" value="1"/>
</dbReference>
<reference evidence="5 6" key="1">
    <citation type="submission" date="2019-08" db="EMBL/GenBank/DDBJ databases">
        <title>Microbe sample from Colwellia echini.</title>
        <authorList>
            <person name="Christiansen L."/>
            <person name="Pathiraja D."/>
            <person name="Schultz-Johansen M."/>
            <person name="Choi I.-G."/>
            <person name="Stougaard P."/>
        </authorList>
    </citation>
    <scope>NUCLEOTIDE SEQUENCE [LARGE SCALE GENOMIC DNA]</scope>
    <source>
        <strain evidence="5 6">A3</strain>
    </source>
</reference>
<comment type="caution">
    <text evidence="5">The sequence shown here is derived from an EMBL/GenBank/DDBJ whole genome shotgun (WGS) entry which is preliminary data.</text>
</comment>
<dbReference type="Gene3D" id="3.40.630.40">
    <property type="entry name" value="Zn-dependent exopeptidases"/>
    <property type="match status" value="1"/>
</dbReference>
<organism evidence="5 6">
    <name type="scientific">Colwellia echini</name>
    <dbReference type="NCBI Taxonomy" id="1982103"/>
    <lineage>
        <taxon>Bacteria</taxon>
        <taxon>Pseudomonadati</taxon>
        <taxon>Pseudomonadota</taxon>
        <taxon>Gammaproteobacteria</taxon>
        <taxon>Alteromonadales</taxon>
        <taxon>Colwelliaceae</taxon>
        <taxon>Colwellia</taxon>
    </lineage>
</organism>
<keyword evidence="6" id="KW-1185">Reference proteome</keyword>
<evidence type="ECO:0000256" key="2">
    <source>
        <dbReference type="ARBA" id="ARBA00022670"/>
    </source>
</evidence>
<sequence length="664" mass="75447">MLTLSETECIELINKGECFHATVENDAFIIKIDEYSPVVCAAIHNGHHLREDLQKTFLLSNKEQGYEESPYTADLISSFPIVVIGNDSRFEYDLNRAKTLSTSTKTTKDKPVWKKALTAKQRSISHAKHDSFYNVIEALIAKLEQQFKNTIVFDVHSYNYQRINKASPTFNIGSSQIDMERWGAIAKKFQLELNKIDLPNMDAYAATDEVFHGRGYLITHISAHFDNTLVLPIEVKKVFMDETNGELFPLVLEELKAGVKQAIGETTAFFMRKYNKQKSAKSTDILTSSLAPEIINLDRQLVELCKNVETLNYINPINIASERKKFFSPKNSGSPDFRYKQLNIDPYHFREQLYKLPVSDIMDADIQQLYRHTIDNLANKIDLLTSIGTDDFVYNSLRYYGEPTRQDIANAEFILRAPEIEGEFEESIHDADYAVKYYIEQASQWGLQCKIEKSAKLVAKAMVNNEKRLLLINKDATFTKSELQGYAFHELGIHMLTTINAKESQLKVFSIGLTGNTHTQEGLAIFSEYCSGNLTLSRLKTLALRVIAVKYMLEHGDFTKTYQLLMTNYGVSSANAFTLTTRVYRGGGFTKDHLYLKGFRDILNVRNSANIEDLLVGKTGLLDFGVISEMIERGLINKPVSLFPLEIKQNSPMSILDYLVSSIK</sequence>
<evidence type="ECO:0000313" key="6">
    <source>
        <dbReference type="Proteomes" id="UP000815846"/>
    </source>
</evidence>
<keyword evidence="4" id="KW-0482">Metalloprotease</keyword>
<accession>A0ABY3MVP5</accession>
<evidence type="ECO:0000313" key="5">
    <source>
        <dbReference type="EMBL" id="TYK65282.1"/>
    </source>
</evidence>
<keyword evidence="3" id="KW-0378">Hydrolase</keyword>
<keyword evidence="2" id="KW-0645">Protease</keyword>
<dbReference type="SMART" id="SM01154">
    <property type="entry name" value="DUF1704"/>
    <property type="match status" value="1"/>
</dbReference>
<evidence type="ECO:0000256" key="4">
    <source>
        <dbReference type="ARBA" id="ARBA00023049"/>
    </source>
</evidence>